<gene>
    <name evidence="3" type="ORF">KGD84_00720</name>
</gene>
<dbReference type="Proteomes" id="UP000676079">
    <property type="component" value="Chromosome"/>
</dbReference>
<dbReference type="Gene3D" id="1.10.101.10">
    <property type="entry name" value="PGBD-like superfamily/PGBD"/>
    <property type="match status" value="1"/>
</dbReference>
<feature type="region of interest" description="Disordered" evidence="1">
    <location>
        <begin position="439"/>
        <end position="465"/>
    </location>
</feature>
<sequence>MATTVNNSLSGVTGTQPSASSLARTARAGAVGILSPSRALYSATQTVHGLTTVQLSTGYHRGDTPRLGPIALPATGPWWARWYAWMPPLQDAGYGINEVRWHVHFPGTGLGYVTHATAAGNAGTRLQPSGLASAAINWDTETGSAVATGQWWRIELEYTGTDLISRIYPGHSTTGARVHTWLNRDVGRSLEVTGYRYRRGVLLQQGATDATTGGQVSFRQQQLIDLGYLAPGGADGQYGPGTATAVQSFQLAYGLVPADGEIGPETGAAMDLAIWVLKAQPTPPPLYLSHVAVSDSGPLGPAALPGGDAVAALGALLTPASGTKHAAGEAVAALGALASPSGGRGGNALAVLGASGVVDGAKAGAGEAVASLGTITEADGTKHAFGQAVAQLGVVGTVQGTKHTAGSAIAQLALTTEAHQLIEPVPPVQAVARIVHQPEGTARPSGRLGGAAHPTSRIDGTASRR</sequence>
<proteinExistence type="predicted"/>
<reference evidence="3 4" key="1">
    <citation type="submission" date="2021-05" db="EMBL/GenBank/DDBJ databases">
        <title>Direct Submission.</title>
        <authorList>
            <person name="Li K."/>
            <person name="Gao J."/>
        </authorList>
    </citation>
    <scope>NUCLEOTIDE SEQUENCE [LARGE SCALE GENOMIC DNA]</scope>
    <source>
        <strain evidence="3 4">Mg02</strain>
    </source>
</reference>
<keyword evidence="4" id="KW-1185">Reference proteome</keyword>
<name>A0ABX8BL61_9ACTN</name>
<protein>
    <submittedName>
        <fullName evidence="3">Peptidoglycan-binding protein</fullName>
    </submittedName>
</protein>
<dbReference type="InterPro" id="IPR036366">
    <property type="entry name" value="PGBDSf"/>
</dbReference>
<evidence type="ECO:0000313" key="4">
    <source>
        <dbReference type="Proteomes" id="UP000676079"/>
    </source>
</evidence>
<dbReference type="RefSeq" id="WP_220564178.1">
    <property type="nucleotide sequence ID" value="NZ_CP074133.1"/>
</dbReference>
<accession>A0ABX8BL61</accession>
<evidence type="ECO:0000259" key="2">
    <source>
        <dbReference type="Pfam" id="PF01471"/>
    </source>
</evidence>
<dbReference type="InterPro" id="IPR036365">
    <property type="entry name" value="PGBD-like_sf"/>
</dbReference>
<feature type="domain" description="Peptidoglycan binding-like" evidence="2">
    <location>
        <begin position="213"/>
        <end position="270"/>
    </location>
</feature>
<dbReference type="Pfam" id="PF01471">
    <property type="entry name" value="PG_binding_1"/>
    <property type="match status" value="1"/>
</dbReference>
<organism evidence="3 4">
    <name type="scientific">Nocardiopsis changdeensis</name>
    <dbReference type="NCBI Taxonomy" id="2831969"/>
    <lineage>
        <taxon>Bacteria</taxon>
        <taxon>Bacillati</taxon>
        <taxon>Actinomycetota</taxon>
        <taxon>Actinomycetes</taxon>
        <taxon>Streptosporangiales</taxon>
        <taxon>Nocardiopsidaceae</taxon>
        <taxon>Nocardiopsis</taxon>
    </lineage>
</organism>
<feature type="region of interest" description="Disordered" evidence="1">
    <location>
        <begin position="1"/>
        <end position="21"/>
    </location>
</feature>
<evidence type="ECO:0000256" key="1">
    <source>
        <dbReference type="SAM" id="MobiDB-lite"/>
    </source>
</evidence>
<dbReference type="EMBL" id="CP074133">
    <property type="protein sequence ID" value="QUX22967.1"/>
    <property type="molecule type" value="Genomic_DNA"/>
</dbReference>
<evidence type="ECO:0000313" key="3">
    <source>
        <dbReference type="EMBL" id="QUX22967.1"/>
    </source>
</evidence>
<dbReference type="SUPFAM" id="SSF47090">
    <property type="entry name" value="PGBD-like"/>
    <property type="match status" value="1"/>
</dbReference>
<dbReference type="InterPro" id="IPR002477">
    <property type="entry name" value="Peptidoglycan-bd-like"/>
</dbReference>